<dbReference type="FunFam" id="3.30.565.10:FF:000037">
    <property type="entry name" value="Hybrid sensor histidine kinase/response regulator"/>
    <property type="match status" value="1"/>
</dbReference>
<dbReference type="InterPro" id="IPR018060">
    <property type="entry name" value="HTH_AraC"/>
</dbReference>
<name>A0A2N3HF38_9FLAO</name>
<dbReference type="InterPro" id="IPR003661">
    <property type="entry name" value="HisK_dim/P_dom"/>
</dbReference>
<dbReference type="GO" id="GO:0005524">
    <property type="term" value="F:ATP binding"/>
    <property type="evidence" value="ECO:0007669"/>
    <property type="project" value="UniProtKB-KW"/>
</dbReference>
<dbReference type="SUPFAM" id="SSF63829">
    <property type="entry name" value="Calcium-dependent phosphotriesterase"/>
    <property type="match status" value="3"/>
</dbReference>
<dbReference type="SMART" id="SM00448">
    <property type="entry name" value="REC"/>
    <property type="match status" value="1"/>
</dbReference>
<comment type="caution">
    <text evidence="18">The sequence shown here is derived from an EMBL/GenBank/DDBJ whole genome shotgun (WGS) entry which is preliminary data.</text>
</comment>
<proteinExistence type="predicted"/>
<keyword evidence="10" id="KW-0238">DNA-binding</keyword>
<evidence type="ECO:0000256" key="6">
    <source>
        <dbReference type="ARBA" id="ARBA00022777"/>
    </source>
</evidence>
<dbReference type="InterPro" id="IPR003594">
    <property type="entry name" value="HATPase_dom"/>
</dbReference>
<evidence type="ECO:0000313" key="18">
    <source>
        <dbReference type="EMBL" id="PKQ43586.1"/>
    </source>
</evidence>
<evidence type="ECO:0000259" key="17">
    <source>
        <dbReference type="PROSITE" id="PS50110"/>
    </source>
</evidence>
<dbReference type="EC" id="2.7.13.3" evidence="2"/>
<comment type="catalytic activity">
    <reaction evidence="1">
        <text>ATP + protein L-histidine = ADP + protein N-phospho-L-histidine.</text>
        <dbReference type="EC" id="2.7.13.3"/>
    </reaction>
</comment>
<dbReference type="Gene3D" id="1.10.287.130">
    <property type="match status" value="1"/>
</dbReference>
<keyword evidence="13" id="KW-0812">Transmembrane</keyword>
<dbReference type="PROSITE" id="PS00041">
    <property type="entry name" value="HTH_ARAC_FAMILY_1"/>
    <property type="match status" value="1"/>
</dbReference>
<dbReference type="SUPFAM" id="SSF46689">
    <property type="entry name" value="Homeodomain-like"/>
    <property type="match status" value="1"/>
</dbReference>
<evidence type="ECO:0000256" key="14">
    <source>
        <dbReference type="SAM" id="SignalP"/>
    </source>
</evidence>
<dbReference type="PANTHER" id="PTHR43547">
    <property type="entry name" value="TWO-COMPONENT HISTIDINE KINASE"/>
    <property type="match status" value="1"/>
</dbReference>
<dbReference type="InterPro" id="IPR036890">
    <property type="entry name" value="HATPase_C_sf"/>
</dbReference>
<dbReference type="Pfam" id="PF07494">
    <property type="entry name" value="Reg_prop"/>
    <property type="match status" value="4"/>
</dbReference>
<dbReference type="CDD" id="cd17574">
    <property type="entry name" value="REC_OmpR"/>
    <property type="match status" value="1"/>
</dbReference>
<gene>
    <name evidence="18" type="ORF">CSW08_16395</name>
</gene>
<evidence type="ECO:0000259" key="16">
    <source>
        <dbReference type="PROSITE" id="PS50109"/>
    </source>
</evidence>
<evidence type="ECO:0000256" key="12">
    <source>
        <dbReference type="PROSITE-ProRule" id="PRU00169"/>
    </source>
</evidence>
<evidence type="ECO:0000256" key="2">
    <source>
        <dbReference type="ARBA" id="ARBA00012438"/>
    </source>
</evidence>
<keyword evidence="14" id="KW-0732">Signal</keyword>
<keyword evidence="19" id="KW-1185">Reference proteome</keyword>
<dbReference type="GO" id="GO:0000155">
    <property type="term" value="F:phosphorelay sensor kinase activity"/>
    <property type="evidence" value="ECO:0007669"/>
    <property type="project" value="InterPro"/>
</dbReference>
<dbReference type="PRINTS" id="PR00344">
    <property type="entry name" value="BCTRLSENSOR"/>
</dbReference>
<dbReference type="Gene3D" id="2.130.10.10">
    <property type="entry name" value="YVTN repeat-like/Quinoprotein amine dehydrogenase"/>
    <property type="match status" value="2"/>
</dbReference>
<dbReference type="Pfam" id="PF02518">
    <property type="entry name" value="HATPase_c"/>
    <property type="match status" value="1"/>
</dbReference>
<dbReference type="InterPro" id="IPR009057">
    <property type="entry name" value="Homeodomain-like_sf"/>
</dbReference>
<evidence type="ECO:0000256" key="1">
    <source>
        <dbReference type="ARBA" id="ARBA00000085"/>
    </source>
</evidence>
<dbReference type="PROSITE" id="PS01124">
    <property type="entry name" value="HTH_ARAC_FAMILY_2"/>
    <property type="match status" value="1"/>
</dbReference>
<dbReference type="Gene3D" id="1.10.10.60">
    <property type="entry name" value="Homeodomain-like"/>
    <property type="match status" value="1"/>
</dbReference>
<keyword evidence="5" id="KW-0547">Nucleotide-binding</keyword>
<dbReference type="InterPro" id="IPR015943">
    <property type="entry name" value="WD40/YVTN_repeat-like_dom_sf"/>
</dbReference>
<evidence type="ECO:0000259" key="15">
    <source>
        <dbReference type="PROSITE" id="PS01124"/>
    </source>
</evidence>
<evidence type="ECO:0000313" key="19">
    <source>
        <dbReference type="Proteomes" id="UP000233435"/>
    </source>
</evidence>
<evidence type="ECO:0000256" key="7">
    <source>
        <dbReference type="ARBA" id="ARBA00022840"/>
    </source>
</evidence>
<dbReference type="GO" id="GO:0003700">
    <property type="term" value="F:DNA-binding transcription factor activity"/>
    <property type="evidence" value="ECO:0007669"/>
    <property type="project" value="InterPro"/>
</dbReference>
<dbReference type="FunFam" id="2.60.40.10:FF:000791">
    <property type="entry name" value="Two-component system sensor histidine kinase/response regulator"/>
    <property type="match status" value="1"/>
</dbReference>
<keyword evidence="4" id="KW-0808">Transferase</keyword>
<dbReference type="InterPro" id="IPR005467">
    <property type="entry name" value="His_kinase_dom"/>
</dbReference>
<dbReference type="FunFam" id="1.10.287.130:FF:000045">
    <property type="entry name" value="Two-component system sensor histidine kinase/response regulator"/>
    <property type="match status" value="1"/>
</dbReference>
<keyword evidence="9" id="KW-0805">Transcription regulation</keyword>
<feature type="domain" description="HTH araC/xylS-type" evidence="15">
    <location>
        <begin position="1280"/>
        <end position="1379"/>
    </location>
</feature>
<keyword evidence="3 12" id="KW-0597">Phosphoprotein</keyword>
<organism evidence="18 19">
    <name type="scientific">Confluentibacter flavum</name>
    <dbReference type="NCBI Taxonomy" id="1909700"/>
    <lineage>
        <taxon>Bacteria</taxon>
        <taxon>Pseudomonadati</taxon>
        <taxon>Bacteroidota</taxon>
        <taxon>Flavobacteriia</taxon>
        <taxon>Flavobacteriales</taxon>
        <taxon>Flavobacteriaceae</taxon>
        <taxon>Confluentibacter</taxon>
    </lineage>
</organism>
<protein>
    <recommendedName>
        <fullName evidence="2">histidine kinase</fullName>
        <ecNumber evidence="2">2.7.13.3</ecNumber>
    </recommendedName>
</protein>
<evidence type="ECO:0000256" key="11">
    <source>
        <dbReference type="ARBA" id="ARBA00023163"/>
    </source>
</evidence>
<accession>A0A2N3HF38</accession>
<keyword evidence="13" id="KW-0472">Membrane</keyword>
<dbReference type="SMART" id="SM00387">
    <property type="entry name" value="HATPase_c"/>
    <property type="match status" value="1"/>
</dbReference>
<dbReference type="SUPFAM" id="SSF55874">
    <property type="entry name" value="ATPase domain of HSP90 chaperone/DNA topoisomerase II/histidine kinase"/>
    <property type="match status" value="1"/>
</dbReference>
<dbReference type="InterPro" id="IPR011006">
    <property type="entry name" value="CheY-like_superfamily"/>
</dbReference>
<dbReference type="Gene3D" id="2.60.40.10">
    <property type="entry name" value="Immunoglobulins"/>
    <property type="match status" value="1"/>
</dbReference>
<dbReference type="PROSITE" id="PS50110">
    <property type="entry name" value="RESPONSE_REGULATORY"/>
    <property type="match status" value="1"/>
</dbReference>
<keyword evidence="7" id="KW-0067">ATP-binding</keyword>
<dbReference type="SUPFAM" id="SSF52172">
    <property type="entry name" value="CheY-like"/>
    <property type="match status" value="1"/>
</dbReference>
<dbReference type="SMART" id="SM00342">
    <property type="entry name" value="HTH_ARAC"/>
    <property type="match status" value="1"/>
</dbReference>
<dbReference type="SMART" id="SM00388">
    <property type="entry name" value="HisKA"/>
    <property type="match status" value="1"/>
</dbReference>
<reference evidence="18 19" key="1">
    <citation type="submission" date="2017-12" db="EMBL/GenBank/DDBJ databases">
        <title>Confluentibacter flavum sp. nov., isolated from the saline lake.</title>
        <authorList>
            <person name="Yu L."/>
        </authorList>
    </citation>
    <scope>NUCLEOTIDE SEQUENCE [LARGE SCALE GENOMIC DNA]</scope>
    <source>
        <strain evidence="18 19">3B</strain>
    </source>
</reference>
<feature type="domain" description="Histidine kinase" evidence="16">
    <location>
        <begin position="861"/>
        <end position="1087"/>
    </location>
</feature>
<dbReference type="Gene3D" id="3.30.565.10">
    <property type="entry name" value="Histidine kinase-like ATPase, C-terminal domain"/>
    <property type="match status" value="1"/>
</dbReference>
<keyword evidence="13" id="KW-1133">Transmembrane helix</keyword>
<dbReference type="GO" id="GO:0043565">
    <property type="term" value="F:sequence-specific DNA binding"/>
    <property type="evidence" value="ECO:0007669"/>
    <property type="project" value="InterPro"/>
</dbReference>
<feature type="signal peptide" evidence="14">
    <location>
        <begin position="1"/>
        <end position="29"/>
    </location>
</feature>
<keyword evidence="6" id="KW-0418">Kinase</keyword>
<feature type="chain" id="PRO_5014775028" description="histidine kinase" evidence="14">
    <location>
        <begin position="30"/>
        <end position="1383"/>
    </location>
</feature>
<keyword evidence="11" id="KW-0804">Transcription</keyword>
<dbReference type="Pfam" id="PF00512">
    <property type="entry name" value="HisKA"/>
    <property type="match status" value="1"/>
</dbReference>
<dbReference type="InterPro" id="IPR036097">
    <property type="entry name" value="HisK_dim/P_sf"/>
</dbReference>
<dbReference type="PANTHER" id="PTHR43547:SF2">
    <property type="entry name" value="HYBRID SIGNAL TRANSDUCTION HISTIDINE KINASE C"/>
    <property type="match status" value="1"/>
</dbReference>
<evidence type="ECO:0000256" key="10">
    <source>
        <dbReference type="ARBA" id="ARBA00023125"/>
    </source>
</evidence>
<evidence type="ECO:0000256" key="8">
    <source>
        <dbReference type="ARBA" id="ARBA00023012"/>
    </source>
</evidence>
<dbReference type="EMBL" id="PJEO01000056">
    <property type="protein sequence ID" value="PKQ43586.1"/>
    <property type="molecule type" value="Genomic_DNA"/>
</dbReference>
<dbReference type="InterPro" id="IPR011123">
    <property type="entry name" value="Y_Y_Y"/>
</dbReference>
<feature type="modified residue" description="4-aspartylphosphate" evidence="12">
    <location>
        <position position="1181"/>
    </location>
</feature>
<evidence type="ECO:0000256" key="13">
    <source>
        <dbReference type="SAM" id="Phobius"/>
    </source>
</evidence>
<dbReference type="Gene3D" id="3.40.50.2300">
    <property type="match status" value="1"/>
</dbReference>
<feature type="domain" description="Response regulatory" evidence="17">
    <location>
        <begin position="1133"/>
        <end position="1248"/>
    </location>
</feature>
<dbReference type="InterPro" id="IPR011110">
    <property type="entry name" value="Reg_prop"/>
</dbReference>
<evidence type="ECO:0000256" key="5">
    <source>
        <dbReference type="ARBA" id="ARBA00022741"/>
    </source>
</evidence>
<dbReference type="CDD" id="cd00082">
    <property type="entry name" value="HisKA"/>
    <property type="match status" value="1"/>
</dbReference>
<dbReference type="OrthoDB" id="358279at2"/>
<dbReference type="SUPFAM" id="SSF47384">
    <property type="entry name" value="Homodimeric domain of signal transducing histidine kinase"/>
    <property type="match status" value="1"/>
</dbReference>
<feature type="transmembrane region" description="Helical" evidence="13">
    <location>
        <begin position="802"/>
        <end position="825"/>
    </location>
</feature>
<dbReference type="InterPro" id="IPR013783">
    <property type="entry name" value="Ig-like_fold"/>
</dbReference>
<dbReference type="Pfam" id="PF07495">
    <property type="entry name" value="Y_Y_Y"/>
    <property type="match status" value="1"/>
</dbReference>
<dbReference type="Pfam" id="PF12833">
    <property type="entry name" value="HTH_18"/>
    <property type="match status" value="1"/>
</dbReference>
<dbReference type="InterPro" id="IPR004358">
    <property type="entry name" value="Sig_transdc_His_kin-like_C"/>
</dbReference>
<sequence length="1383" mass="155728">MILTSNFKRQFLVLGLFLAVNLFAIKASGQSQNTAFIPVAPDILSNAYISSIFKDSKGFMWFGTKVGLMRYDGSNVFRYEHDPQDSTSISHNNINIIAESPNHELWIGTAVGLCKYDREKESFINFNSIPNNKGWLDYEYITNLVFDSYGKLWIGTYGGGLYIYDLEDKKLTNAEEGKLFEANSKDHFVTSLLYSGDRVWCGTMDGFNVFNASDGTLVHSNIISGHQIKNQVSSIVEDQKGNIWLSGLNGDLIKATNNNGQYVLEKVISNDGTHQGPSNTLALYGDNEGNIWLGGENSGLNYFNTKSNKIIRFGPQSNEQKALPTAYIRSIFIDDMANIWVGTFSHGVFMIDNTANRFEAYGWGNVKPNDIAGKEVTSFAEDNYGNVWMACNSMGLIRLDVKTNKLNYYEGIKGKFASIKITSMVFDASNNLWISTGEGLYKLRTETKAVKKYSLISKGFGDNKPSVLFEDRKGIVWAGTYGSGLFYHNKETDEFVSLKEEQQTNSISNISFISSLAEDSKGSLWVGTLYGLYELTRLNNHSFNYNVFYQNKYNPNGLNSNVIQSLVVDAEDNLWIGTADSGLNMKKKGDDFFKSFRKKDGLAGDMIRGLVTDASDNLWISSNMGLAKFNPETTSFKKYTKSDGLLSNSFLDNASLATSKGKLFFGNNKGMNVFYPDSISITPSIPKMYFTDLKINNKHVGIDEPNSPLDKPIGLTQNIELSYEQRSFTLNFAAINFEPSYTYDYCYMLEGFDKEWICIGSGTSASYTNIDPGNYVFLVKVLSQGESMDVSPLSLGITIKPIIWLTWWAKLFYLVLIGSIIFFFVNLRIERIKIRNQLAVEKLAREKDHELLESKTQFFTNISHEFRTPLSLIAMPLEKLMGMEELPKSVKKGLKTIQNSSGKMLRLINELMDFSKMESAKLGLSVQERELVSFIKGLASSFYDLAEKKNISFEVNTTESHINGWFDHDKLEKVLINLLSNAFKFTPHEGRIRLLIDLRHKVGENANQTRFIEIQVTDTGIGIPENELPLIFDKFYQATSTSKIDNSGTGIGLSLTKGLIKLHRGSIKVESKFGDKTSFIIQIPIDKQSYFDNEIIENPIPLGSKQVAIIDQQDYIEEEHSHEATDIDRSKSAILIVEDNDELRNYLAMELGNYFTVIEAINGKQGYEKALEAGPDLIVSDIAMPVKTGTEFCNDIKSNLETSHIPFILLTAKTSIDDQVLGIGFGADVYITKPFSIRFLIAQVNQIIDSRQKLYAQFSQNVYLMPNMVAKNDIDKAFLQKAIDYIVENIQDSEIGVTQMAEVFNLSHKQIYRKIKALTGKSVVGFIRIVRVKEALKLMEAQNYTLKEIAYMTGFNSASYFTTSFKEEYGRAPSEFLDQRFLD</sequence>
<dbReference type="InterPro" id="IPR001789">
    <property type="entry name" value="Sig_transdc_resp-reg_receiver"/>
</dbReference>
<evidence type="ECO:0000256" key="3">
    <source>
        <dbReference type="ARBA" id="ARBA00022553"/>
    </source>
</evidence>
<evidence type="ECO:0000256" key="9">
    <source>
        <dbReference type="ARBA" id="ARBA00023015"/>
    </source>
</evidence>
<dbReference type="Pfam" id="PF00072">
    <property type="entry name" value="Response_reg"/>
    <property type="match status" value="1"/>
</dbReference>
<dbReference type="PROSITE" id="PS50109">
    <property type="entry name" value="HIS_KIN"/>
    <property type="match status" value="1"/>
</dbReference>
<dbReference type="InterPro" id="IPR018062">
    <property type="entry name" value="HTH_AraC-typ_CS"/>
</dbReference>
<dbReference type="Proteomes" id="UP000233435">
    <property type="component" value="Unassembled WGS sequence"/>
</dbReference>
<evidence type="ECO:0000256" key="4">
    <source>
        <dbReference type="ARBA" id="ARBA00022679"/>
    </source>
</evidence>
<keyword evidence="8" id="KW-0902">Two-component regulatory system</keyword>
<dbReference type="RefSeq" id="WP_106660997.1">
    <property type="nucleotide sequence ID" value="NZ_PJEO01000056.1"/>
</dbReference>